<feature type="region of interest" description="Disordered" evidence="1">
    <location>
        <begin position="40"/>
        <end position="74"/>
    </location>
</feature>
<reference evidence="2 3" key="1">
    <citation type="submission" date="2020-01" db="EMBL/GenBank/DDBJ databases">
        <title>Draft genome sequence of Aspergillus udagawae IFM 46972.</title>
        <authorList>
            <person name="Takahashi H."/>
            <person name="Yaguchi T."/>
        </authorList>
    </citation>
    <scope>NUCLEOTIDE SEQUENCE [LARGE SCALE GENOMIC DNA]</scope>
    <source>
        <strain evidence="2 3">IFM 46972</strain>
    </source>
</reference>
<gene>
    <name evidence="2" type="ORF">IFM46972_03460</name>
</gene>
<feature type="compositionally biased region" description="Basic and acidic residues" evidence="1">
    <location>
        <begin position="116"/>
        <end position="145"/>
    </location>
</feature>
<name>A0A8H3RNL6_9EURO</name>
<proteinExistence type="predicted"/>
<feature type="region of interest" description="Disordered" evidence="1">
    <location>
        <begin position="105"/>
        <end position="145"/>
    </location>
</feature>
<dbReference type="Proteomes" id="UP000465221">
    <property type="component" value="Unassembled WGS sequence"/>
</dbReference>
<comment type="caution">
    <text evidence="2">The sequence shown here is derived from an EMBL/GenBank/DDBJ whole genome shotgun (WGS) entry which is preliminary data.</text>
</comment>
<accession>A0A8H3RNL6</accession>
<evidence type="ECO:0000256" key="1">
    <source>
        <dbReference type="SAM" id="MobiDB-lite"/>
    </source>
</evidence>
<dbReference type="AlphaFoldDB" id="A0A8H3RNL6"/>
<sequence>MVVSNVLQPILAIRLTDQKASNNSKDRSISPVIPMSMALAPAHSPVGNGDTAGCDQSPTKGLTSAEKPSSIDGKAHENIPCAIYNQQAVNEASVSGSDGWFKLEESQCMGGTQDGVDAKTDRDDSQDGGEDRDIRNEILDSPEMR</sequence>
<evidence type="ECO:0000313" key="2">
    <source>
        <dbReference type="EMBL" id="GFF32184.1"/>
    </source>
</evidence>
<organism evidence="2 3">
    <name type="scientific">Aspergillus udagawae</name>
    <dbReference type="NCBI Taxonomy" id="91492"/>
    <lineage>
        <taxon>Eukaryota</taxon>
        <taxon>Fungi</taxon>
        <taxon>Dikarya</taxon>
        <taxon>Ascomycota</taxon>
        <taxon>Pezizomycotina</taxon>
        <taxon>Eurotiomycetes</taxon>
        <taxon>Eurotiomycetidae</taxon>
        <taxon>Eurotiales</taxon>
        <taxon>Aspergillaceae</taxon>
        <taxon>Aspergillus</taxon>
        <taxon>Aspergillus subgen. Fumigati</taxon>
    </lineage>
</organism>
<dbReference type="EMBL" id="BLKC01000018">
    <property type="protein sequence ID" value="GFF32184.1"/>
    <property type="molecule type" value="Genomic_DNA"/>
</dbReference>
<evidence type="ECO:0000313" key="3">
    <source>
        <dbReference type="Proteomes" id="UP000465221"/>
    </source>
</evidence>
<protein>
    <submittedName>
        <fullName evidence="2">Chitin synthase C</fullName>
    </submittedName>
</protein>